<feature type="compositionally biased region" description="Low complexity" evidence="8">
    <location>
        <begin position="148"/>
        <end position="158"/>
    </location>
</feature>
<keyword evidence="6 7" id="KW-0687">Ribonucleoprotein</keyword>
<reference evidence="9 10" key="1">
    <citation type="journal article" date="2012" name="PLoS Pathog.">
        <title>Diverse lifestyles and strategies of plant pathogenesis encoded in the genomes of eighteen Dothideomycetes fungi.</title>
        <authorList>
            <person name="Ohm R.A."/>
            <person name="Feau N."/>
            <person name="Henrissat B."/>
            <person name="Schoch C.L."/>
            <person name="Horwitz B.A."/>
            <person name="Barry K.W."/>
            <person name="Condon B.J."/>
            <person name="Copeland A.C."/>
            <person name="Dhillon B."/>
            <person name="Glaser F."/>
            <person name="Hesse C.N."/>
            <person name="Kosti I."/>
            <person name="LaButti K."/>
            <person name="Lindquist E.A."/>
            <person name="Lucas S."/>
            <person name="Salamov A.A."/>
            <person name="Bradshaw R.E."/>
            <person name="Ciuffetti L."/>
            <person name="Hamelin R.C."/>
            <person name="Kema G.H.J."/>
            <person name="Lawrence C."/>
            <person name="Scott J.A."/>
            <person name="Spatafora J.W."/>
            <person name="Turgeon B.G."/>
            <person name="de Wit P.J.G.M."/>
            <person name="Zhong S."/>
            <person name="Goodwin S.B."/>
            <person name="Grigoriev I.V."/>
        </authorList>
    </citation>
    <scope>NUCLEOTIDE SEQUENCE [LARGE SCALE GENOMIC DNA]</scope>
    <source>
        <strain evidence="9 10">UAMH 10762</strain>
    </source>
</reference>
<dbReference type="OMA" id="NAPNPKT"/>
<evidence type="ECO:0000256" key="4">
    <source>
        <dbReference type="ARBA" id="ARBA00022884"/>
    </source>
</evidence>
<dbReference type="PANTHER" id="PTHR12013">
    <property type="entry name" value="SIGNAL RECOGNITION PARTICLE 14 KD PROTEIN"/>
    <property type="match status" value="1"/>
</dbReference>
<comment type="function">
    <text evidence="7">Component of the signal recognition particle (SRP) complex, a ribonucleoprotein complex that mediates the cotranslational targeting of secretory and membrane proteins to the endoplasmic reticulum (ER).</text>
</comment>
<feature type="region of interest" description="Disordered" evidence="8">
    <location>
        <begin position="124"/>
        <end position="158"/>
    </location>
</feature>
<evidence type="ECO:0000313" key="10">
    <source>
        <dbReference type="Proteomes" id="UP000011761"/>
    </source>
</evidence>
<accession>M2MH66</accession>
<dbReference type="GeneID" id="19115035"/>
<evidence type="ECO:0000256" key="6">
    <source>
        <dbReference type="ARBA" id="ARBA00023274"/>
    </source>
</evidence>
<evidence type="ECO:0000256" key="3">
    <source>
        <dbReference type="ARBA" id="ARBA00022490"/>
    </source>
</evidence>
<comment type="subunit">
    <text evidence="7">Component of a fungal signal recognition particle (SRP) complex that consists of a 7SL RNA molecule (scR1) and at least six protein subunits: SRP72, SRP68, SRP54, SEC65, SRP21 and SRP14.</text>
</comment>
<dbReference type="GO" id="GO:0030942">
    <property type="term" value="F:endoplasmic reticulum signal peptide binding"/>
    <property type="evidence" value="ECO:0007669"/>
    <property type="project" value="UniProtKB-UniRule"/>
</dbReference>
<dbReference type="Proteomes" id="UP000011761">
    <property type="component" value="Unassembled WGS sequence"/>
</dbReference>
<keyword evidence="3 7" id="KW-0963">Cytoplasm</keyword>
<keyword evidence="4 7" id="KW-0694">RNA-binding</keyword>
<dbReference type="InterPro" id="IPR003210">
    <property type="entry name" value="Signal_recog_particle_SRP14"/>
</dbReference>
<dbReference type="EMBL" id="KB445556">
    <property type="protein sequence ID" value="EMC95956.1"/>
    <property type="molecule type" value="Genomic_DNA"/>
</dbReference>
<dbReference type="AlphaFoldDB" id="M2MH66"/>
<sequence length="158" mass="17239">MGASQHLSNEDFFSQLSSLLESTQKKGHGSVYLTQKRCITFNTSSSSPSVTPAKIADDPLWDLHPPNPLPLIVRATDGKSHKLGPEGAKDRTKNAGKTRLSTIVQPEKMEAFFARYAEVCKAGMQSLKKRDRSKRKKDKSKKQKKKGPGAAAAADGKT</sequence>
<dbReference type="eggNOG" id="ENOG502SCBK">
    <property type="taxonomic scope" value="Eukaryota"/>
</dbReference>
<dbReference type="HOGENOM" id="CLU_094309_1_0_1"/>
<gene>
    <name evidence="9" type="ORF">BAUCODRAFT_510206</name>
</gene>
<feature type="compositionally biased region" description="Basic residues" evidence="8">
    <location>
        <begin position="127"/>
        <end position="147"/>
    </location>
</feature>
<evidence type="ECO:0000256" key="2">
    <source>
        <dbReference type="ARBA" id="ARBA00010349"/>
    </source>
</evidence>
<evidence type="ECO:0000256" key="7">
    <source>
        <dbReference type="RuleBase" id="RU368100"/>
    </source>
</evidence>
<proteinExistence type="inferred from homology"/>
<dbReference type="GO" id="GO:0006614">
    <property type="term" value="P:SRP-dependent cotranslational protein targeting to membrane"/>
    <property type="evidence" value="ECO:0007669"/>
    <property type="project" value="UniProtKB-UniRule"/>
</dbReference>
<dbReference type="OrthoDB" id="19209at2759"/>
<evidence type="ECO:0000256" key="5">
    <source>
        <dbReference type="ARBA" id="ARBA00023135"/>
    </source>
</evidence>
<comment type="similarity">
    <text evidence="2 7">Belongs to the SRP14 family.</text>
</comment>
<dbReference type="STRING" id="717646.M2MH66"/>
<evidence type="ECO:0000256" key="8">
    <source>
        <dbReference type="SAM" id="MobiDB-lite"/>
    </source>
</evidence>
<evidence type="ECO:0000313" key="9">
    <source>
        <dbReference type="EMBL" id="EMC95956.1"/>
    </source>
</evidence>
<dbReference type="SUPFAM" id="SSF54762">
    <property type="entry name" value="Signal recognition particle alu RNA binding heterodimer, SRP9/14"/>
    <property type="match status" value="1"/>
</dbReference>
<dbReference type="Pfam" id="PF02290">
    <property type="entry name" value="SRP14"/>
    <property type="match status" value="1"/>
</dbReference>
<dbReference type="GO" id="GO:0005786">
    <property type="term" value="C:signal recognition particle, endoplasmic reticulum targeting"/>
    <property type="evidence" value="ECO:0007669"/>
    <property type="project" value="UniProtKB-UniRule"/>
</dbReference>
<keyword evidence="10" id="KW-1185">Reference proteome</keyword>
<keyword evidence="5 7" id="KW-0733">Signal recognition particle</keyword>
<dbReference type="Gene3D" id="3.30.720.10">
    <property type="entry name" value="Signal recognition particle alu RNA binding heterodimer, srp9/1"/>
    <property type="match status" value="1"/>
</dbReference>
<dbReference type="RefSeq" id="XP_007677248.1">
    <property type="nucleotide sequence ID" value="XM_007679058.1"/>
</dbReference>
<dbReference type="InterPro" id="IPR009018">
    <property type="entry name" value="Signal_recog_particle_SRP9/14"/>
</dbReference>
<organism evidence="9 10">
    <name type="scientific">Baudoinia panamericana (strain UAMH 10762)</name>
    <name type="common">Angels' share fungus</name>
    <name type="synonym">Baudoinia compniacensis (strain UAMH 10762)</name>
    <dbReference type="NCBI Taxonomy" id="717646"/>
    <lineage>
        <taxon>Eukaryota</taxon>
        <taxon>Fungi</taxon>
        <taxon>Dikarya</taxon>
        <taxon>Ascomycota</taxon>
        <taxon>Pezizomycotina</taxon>
        <taxon>Dothideomycetes</taxon>
        <taxon>Dothideomycetidae</taxon>
        <taxon>Mycosphaerellales</taxon>
        <taxon>Teratosphaeriaceae</taxon>
        <taxon>Baudoinia</taxon>
    </lineage>
</organism>
<dbReference type="KEGG" id="bcom:BAUCODRAFT_510206"/>
<comment type="subcellular location">
    <subcellularLocation>
        <location evidence="1 7">Cytoplasm</location>
    </subcellularLocation>
</comment>
<protein>
    <recommendedName>
        <fullName evidence="7">Signal recognition particle subunit SRP14</fullName>
    </recommendedName>
    <alternativeName>
        <fullName evidence="7">Signal recognition particle 14 kDa protein</fullName>
    </alternativeName>
</protein>
<name>M2MH66_BAUPA</name>
<evidence type="ECO:0000256" key="1">
    <source>
        <dbReference type="ARBA" id="ARBA00004496"/>
    </source>
</evidence>
<dbReference type="GO" id="GO:0008312">
    <property type="term" value="F:7S RNA binding"/>
    <property type="evidence" value="ECO:0007669"/>
    <property type="project" value="UniProtKB-UniRule"/>
</dbReference>